<evidence type="ECO:0000313" key="1">
    <source>
        <dbReference type="EMBL" id="OGE16640.1"/>
    </source>
</evidence>
<protein>
    <submittedName>
        <fullName evidence="1">Uncharacterized protein</fullName>
    </submittedName>
</protein>
<dbReference type="EMBL" id="MFCL01000013">
    <property type="protein sequence ID" value="OGE16640.1"/>
    <property type="molecule type" value="Genomic_DNA"/>
</dbReference>
<organism evidence="1 2">
    <name type="scientific">Candidatus Daviesbacteria bacterium RIFCSPHIGHO2_01_FULL_36_37</name>
    <dbReference type="NCBI Taxonomy" id="1797758"/>
    <lineage>
        <taxon>Bacteria</taxon>
        <taxon>Candidatus Daviesiibacteriota</taxon>
    </lineage>
</organism>
<comment type="caution">
    <text evidence="1">The sequence shown here is derived from an EMBL/GenBank/DDBJ whole genome shotgun (WGS) entry which is preliminary data.</text>
</comment>
<gene>
    <name evidence="1" type="ORF">A2858_02235</name>
</gene>
<accession>A0A1F5IJV5</accession>
<reference evidence="1 2" key="1">
    <citation type="journal article" date="2016" name="Nat. Commun.">
        <title>Thousands of microbial genomes shed light on interconnected biogeochemical processes in an aquifer system.</title>
        <authorList>
            <person name="Anantharaman K."/>
            <person name="Brown C.T."/>
            <person name="Hug L.A."/>
            <person name="Sharon I."/>
            <person name="Castelle C.J."/>
            <person name="Probst A.J."/>
            <person name="Thomas B.C."/>
            <person name="Singh A."/>
            <person name="Wilkins M.J."/>
            <person name="Karaoz U."/>
            <person name="Brodie E.L."/>
            <person name="Williams K.H."/>
            <person name="Hubbard S.S."/>
            <person name="Banfield J.F."/>
        </authorList>
    </citation>
    <scope>NUCLEOTIDE SEQUENCE [LARGE SCALE GENOMIC DNA]</scope>
</reference>
<name>A0A1F5IJV5_9BACT</name>
<dbReference type="Proteomes" id="UP000178457">
    <property type="component" value="Unassembled WGS sequence"/>
</dbReference>
<sequence length="275" mass="33405">MEKLNTLNKTLHKTELIRLKSNLEEIIIYIYRFRYLNRPQLQKLLNHKYRSYILEWLNKLSEQKYLKKYYNPQFAGEPSYYSLGTVGRKYLMRFASELKDINISELDRVWREGGYSEPFHKHTMFLGYIYLALIELVAKVDEGQGKLKFFTQTDLKGVEYLINREPDAYFFIEDKNKKSKRYFLEMVQEHARWKDIQSKVGKYFTYFKKKIWQDNMKTEFPEIIIVCSNYHQKNGINRHLLEQFKRRRLELPFYLTTKIEIKSQGMNGQILHKVE</sequence>
<dbReference type="AlphaFoldDB" id="A0A1F5IJV5"/>
<dbReference type="InterPro" id="IPR025855">
    <property type="entry name" value="Replic_Relax"/>
</dbReference>
<evidence type="ECO:0000313" key="2">
    <source>
        <dbReference type="Proteomes" id="UP000178457"/>
    </source>
</evidence>
<proteinExistence type="predicted"/>
<dbReference type="Pfam" id="PF13814">
    <property type="entry name" value="Replic_Relax"/>
    <property type="match status" value="1"/>
</dbReference>